<gene>
    <name evidence="1" type="ordered locus">MHC_04535</name>
</gene>
<evidence type="ECO:0000313" key="2">
    <source>
        <dbReference type="Proteomes" id="UP000009135"/>
    </source>
</evidence>
<sequence>MTLTAKLPLFAAGATATVGVGALAVKELAFSKSQESIASLLSQDLSKRAISKDEDWSKVWSLYKSSAKDIWGLKNSGADVPESFKDACKNKLESKVGSKDSKEYQDFLTYCTRDTLMSDLIKENAPNKELLVKKTGSDADWVKSWKSYVESEKNKKQAGGDHTWGLSDWNNNYSKLDTAPDSFMDKCVANVKEPFHDIKGTLYLDTLRFCTKDKATNG</sequence>
<dbReference type="AlphaFoldDB" id="H6N7Z1"/>
<keyword evidence="2" id="KW-1185">Reference proteome</keyword>
<dbReference type="OrthoDB" id="9823588at2"/>
<name>H6N7Z1_MYCHN</name>
<reference evidence="1 2" key="1">
    <citation type="journal article" date="2012" name="J. Bacteriol.">
        <title>Complete genome sequence of Mycoplasma haemocanis strain Illinois.</title>
        <authorList>
            <person name="do Nascimento N.C."/>
            <person name="Guimaraes A.M."/>
            <person name="Santos A.P."/>
            <person name="Sanmiguel P.J."/>
            <person name="Messick J.B."/>
        </authorList>
    </citation>
    <scope>NUCLEOTIDE SEQUENCE [LARGE SCALE GENOMIC DNA]</scope>
    <source>
        <strain evidence="1 2">Illinois</strain>
    </source>
</reference>
<dbReference type="KEGG" id="mhe:MHC_04535"/>
<evidence type="ECO:0000313" key="1">
    <source>
        <dbReference type="EMBL" id="AEW45763.1"/>
    </source>
</evidence>
<accession>H6N7Z1</accession>
<dbReference type="STRING" id="1111676.MHC_04535"/>
<proteinExistence type="predicted"/>
<dbReference type="EMBL" id="CP003199">
    <property type="protein sequence ID" value="AEW45763.1"/>
    <property type="molecule type" value="Genomic_DNA"/>
</dbReference>
<organism evidence="1 2">
    <name type="scientific">Mycoplasma haemocanis (strain Illinois)</name>
    <dbReference type="NCBI Taxonomy" id="1111676"/>
    <lineage>
        <taxon>Bacteria</taxon>
        <taxon>Bacillati</taxon>
        <taxon>Mycoplasmatota</taxon>
        <taxon>Mollicutes</taxon>
        <taxon>Mycoplasmataceae</taxon>
        <taxon>Mycoplasma</taxon>
    </lineage>
</organism>
<dbReference type="HOGENOM" id="CLU_098620_0_0_14"/>
<dbReference type="Proteomes" id="UP000009135">
    <property type="component" value="Chromosome"/>
</dbReference>
<protein>
    <submittedName>
        <fullName evidence="1">Uncharacterized protein</fullName>
    </submittedName>
</protein>